<sequence>MTSFQEKVYTATRRVPKGRVSTYAAIACAIGSPRAVRAVGNALNKNPDIKYTPCHRIVRSDGSIGGYACGSARKAVILKKEGVIVRDGKVDLKRYEKK</sequence>
<dbReference type="Proteomes" id="UP000033966">
    <property type="component" value="Unassembled WGS sequence"/>
</dbReference>
<comment type="caution">
    <text evidence="3">The sequence shown here is derived from an EMBL/GenBank/DDBJ whole genome shotgun (WGS) entry which is preliminary data.</text>
</comment>
<feature type="domain" description="Methylated-DNA-[protein]-cysteine S-methyltransferase DNA binding" evidence="2">
    <location>
        <begin position="3"/>
        <end position="83"/>
    </location>
</feature>
<dbReference type="Gene3D" id="1.10.10.10">
    <property type="entry name" value="Winged helix-like DNA-binding domain superfamily/Winged helix DNA-binding domain"/>
    <property type="match status" value="1"/>
</dbReference>
<dbReference type="Pfam" id="PF01035">
    <property type="entry name" value="DNA_binding_1"/>
    <property type="match status" value="1"/>
</dbReference>
<accession>A0A0G1L5Z6</accession>
<evidence type="ECO:0000256" key="1">
    <source>
        <dbReference type="ARBA" id="ARBA00022763"/>
    </source>
</evidence>
<dbReference type="InterPro" id="IPR036388">
    <property type="entry name" value="WH-like_DNA-bd_sf"/>
</dbReference>
<dbReference type="GO" id="GO:0032259">
    <property type="term" value="P:methylation"/>
    <property type="evidence" value="ECO:0007669"/>
    <property type="project" value="UniProtKB-KW"/>
</dbReference>
<keyword evidence="3" id="KW-0489">Methyltransferase</keyword>
<proteinExistence type="predicted"/>
<dbReference type="InterPro" id="IPR014048">
    <property type="entry name" value="MethylDNA_cys_MeTrfase_DNA-bd"/>
</dbReference>
<name>A0A0G1L5Z6_9BACT</name>
<dbReference type="AlphaFoldDB" id="A0A0G1L5Z6"/>
<evidence type="ECO:0000313" key="3">
    <source>
        <dbReference type="EMBL" id="KKT91205.1"/>
    </source>
</evidence>
<dbReference type="NCBIfam" id="TIGR00589">
    <property type="entry name" value="ogt"/>
    <property type="match status" value="1"/>
</dbReference>
<dbReference type="GO" id="GO:0008168">
    <property type="term" value="F:methyltransferase activity"/>
    <property type="evidence" value="ECO:0007669"/>
    <property type="project" value="UniProtKB-KW"/>
</dbReference>
<dbReference type="PANTHER" id="PTHR10815:SF13">
    <property type="entry name" value="METHYLATED-DNA--PROTEIN-CYSTEINE METHYLTRANSFERASE"/>
    <property type="match status" value="1"/>
</dbReference>
<evidence type="ECO:0000313" key="4">
    <source>
        <dbReference type="Proteomes" id="UP000033966"/>
    </source>
</evidence>
<reference evidence="3 4" key="1">
    <citation type="journal article" date="2015" name="Nature">
        <title>rRNA introns, odd ribosomes, and small enigmatic genomes across a large radiation of phyla.</title>
        <authorList>
            <person name="Brown C.T."/>
            <person name="Hug L.A."/>
            <person name="Thomas B.C."/>
            <person name="Sharon I."/>
            <person name="Castelle C.J."/>
            <person name="Singh A."/>
            <person name="Wilkins M.J."/>
            <person name="Williams K.H."/>
            <person name="Banfield J.F."/>
        </authorList>
    </citation>
    <scope>NUCLEOTIDE SEQUENCE [LARGE SCALE GENOMIC DNA]</scope>
</reference>
<dbReference type="EMBL" id="LCKF01000016">
    <property type="protein sequence ID" value="KKT91205.1"/>
    <property type="molecule type" value="Genomic_DNA"/>
</dbReference>
<keyword evidence="1" id="KW-0227">DNA damage</keyword>
<keyword evidence="3" id="KW-0808">Transferase</keyword>
<gene>
    <name evidence="3" type="ORF">UW92_C0016G0014</name>
</gene>
<dbReference type="SUPFAM" id="SSF46767">
    <property type="entry name" value="Methylated DNA-protein cysteine methyltransferase, C-terminal domain"/>
    <property type="match status" value="1"/>
</dbReference>
<dbReference type="InterPro" id="IPR036217">
    <property type="entry name" value="MethylDNA_cys_MeTrfase_DNAb"/>
</dbReference>
<evidence type="ECO:0000259" key="2">
    <source>
        <dbReference type="Pfam" id="PF01035"/>
    </source>
</evidence>
<dbReference type="PANTHER" id="PTHR10815">
    <property type="entry name" value="METHYLATED-DNA--PROTEIN-CYSTEINE METHYLTRANSFERASE"/>
    <property type="match status" value="1"/>
</dbReference>
<dbReference type="CDD" id="cd06445">
    <property type="entry name" value="ATase"/>
    <property type="match status" value="1"/>
</dbReference>
<dbReference type="GO" id="GO:0006281">
    <property type="term" value="P:DNA repair"/>
    <property type="evidence" value="ECO:0007669"/>
    <property type="project" value="InterPro"/>
</dbReference>
<protein>
    <submittedName>
        <fullName evidence="3">Methylated-DNA/protein-cysteinemethyltransferase</fullName>
    </submittedName>
</protein>
<organism evidence="3 4">
    <name type="scientific">Candidatus Jorgensenbacteria bacterium GW2011_GWA2_45_13</name>
    <dbReference type="NCBI Taxonomy" id="1618662"/>
    <lineage>
        <taxon>Bacteria</taxon>
        <taxon>Candidatus Joergenseniibacteriota</taxon>
    </lineage>
</organism>